<reference evidence="2 3" key="1">
    <citation type="submission" date="2015-01" db="EMBL/GenBank/DDBJ databases">
        <title>The Genome Sequence of Exophiala oligosperma CBS72588.</title>
        <authorList>
            <consortium name="The Broad Institute Genomics Platform"/>
            <person name="Cuomo C."/>
            <person name="de Hoog S."/>
            <person name="Gorbushina A."/>
            <person name="Stielow B."/>
            <person name="Teixiera M."/>
            <person name="Abouelleil A."/>
            <person name="Chapman S.B."/>
            <person name="Priest M."/>
            <person name="Young S.K."/>
            <person name="Wortman J."/>
            <person name="Nusbaum C."/>
            <person name="Birren B."/>
        </authorList>
    </citation>
    <scope>NUCLEOTIDE SEQUENCE [LARGE SCALE GENOMIC DNA]</scope>
    <source>
        <strain evidence="2 3">CBS 72588</strain>
    </source>
</reference>
<feature type="compositionally biased region" description="Polar residues" evidence="1">
    <location>
        <begin position="215"/>
        <end position="233"/>
    </location>
</feature>
<evidence type="ECO:0000256" key="1">
    <source>
        <dbReference type="SAM" id="MobiDB-lite"/>
    </source>
</evidence>
<name>A0A0D2C1A5_9EURO</name>
<dbReference type="EMBL" id="KN847335">
    <property type="protein sequence ID" value="KIW43477.1"/>
    <property type="molecule type" value="Genomic_DNA"/>
</dbReference>
<feature type="compositionally biased region" description="Low complexity" evidence="1">
    <location>
        <begin position="188"/>
        <end position="197"/>
    </location>
</feature>
<protein>
    <submittedName>
        <fullName evidence="2">Uncharacterized protein</fullName>
    </submittedName>
</protein>
<dbReference type="HOGENOM" id="CLU_1073752_0_0_1"/>
<dbReference type="RefSeq" id="XP_016263693.1">
    <property type="nucleotide sequence ID" value="XM_016405487.1"/>
</dbReference>
<evidence type="ECO:0000313" key="2">
    <source>
        <dbReference type="EMBL" id="KIW43477.1"/>
    </source>
</evidence>
<feature type="compositionally biased region" description="Acidic residues" evidence="1">
    <location>
        <begin position="94"/>
        <end position="103"/>
    </location>
</feature>
<dbReference type="VEuPathDB" id="FungiDB:PV06_04576"/>
<dbReference type="Proteomes" id="UP000053342">
    <property type="component" value="Unassembled WGS sequence"/>
</dbReference>
<feature type="region of interest" description="Disordered" evidence="1">
    <location>
        <begin position="42"/>
        <end position="233"/>
    </location>
</feature>
<accession>A0A0D2C1A5</accession>
<proteinExistence type="predicted"/>
<feature type="compositionally biased region" description="Basic and acidic residues" evidence="1">
    <location>
        <begin position="132"/>
        <end position="142"/>
    </location>
</feature>
<dbReference type="GeneID" id="27356650"/>
<organism evidence="2 3">
    <name type="scientific">Exophiala oligosperma</name>
    <dbReference type="NCBI Taxonomy" id="215243"/>
    <lineage>
        <taxon>Eukaryota</taxon>
        <taxon>Fungi</taxon>
        <taxon>Dikarya</taxon>
        <taxon>Ascomycota</taxon>
        <taxon>Pezizomycotina</taxon>
        <taxon>Eurotiomycetes</taxon>
        <taxon>Chaetothyriomycetidae</taxon>
        <taxon>Chaetothyriales</taxon>
        <taxon>Herpotrichiellaceae</taxon>
        <taxon>Exophiala</taxon>
    </lineage>
</organism>
<gene>
    <name evidence="2" type="ORF">PV06_04576</name>
</gene>
<dbReference type="AlphaFoldDB" id="A0A0D2C1A5"/>
<dbReference type="OrthoDB" id="4160704at2759"/>
<sequence length="233" mass="25498">MPTILTPQGWVKVAAPKPRKKVVNPDPTSAFKGPLAYFSCQPLPSSKKEPISTRPQFPYDLSASPEKLRHQGEGKAKIAGKNRIISAPQLPIYDQDDGYEAAEEDHWARGGGVASPSSSLSAARRHKTSPRSRKEPPSRQYDDLSSSSSGSSGGGRSTKSYSRHRPVEAAPRPASMYHHRPPPPQPPAHGGYYGYNDYPPPPPRPSVYERPTPPSNARSMSYSWYNATTPLNL</sequence>
<feature type="compositionally biased region" description="Basic and acidic residues" evidence="1">
    <location>
        <begin position="66"/>
        <end position="76"/>
    </location>
</feature>
<keyword evidence="3" id="KW-1185">Reference proteome</keyword>
<evidence type="ECO:0000313" key="3">
    <source>
        <dbReference type="Proteomes" id="UP000053342"/>
    </source>
</evidence>